<feature type="compositionally biased region" description="Basic and acidic residues" evidence="1">
    <location>
        <begin position="45"/>
        <end position="66"/>
    </location>
</feature>
<dbReference type="AlphaFoldDB" id="A0A0C2DMU2"/>
<feature type="region of interest" description="Disordered" evidence="1">
    <location>
        <begin position="35"/>
        <end position="66"/>
    </location>
</feature>
<evidence type="ECO:0000256" key="1">
    <source>
        <dbReference type="SAM" id="MobiDB-lite"/>
    </source>
</evidence>
<keyword evidence="3" id="KW-1185">Reference proteome</keyword>
<dbReference type="Proteomes" id="UP000054047">
    <property type="component" value="Unassembled WGS sequence"/>
</dbReference>
<proteinExistence type="predicted"/>
<evidence type="ECO:0000313" key="2">
    <source>
        <dbReference type="EMBL" id="KIH63937.1"/>
    </source>
</evidence>
<organism evidence="2 3">
    <name type="scientific">Ancylostoma duodenale</name>
    <dbReference type="NCBI Taxonomy" id="51022"/>
    <lineage>
        <taxon>Eukaryota</taxon>
        <taxon>Metazoa</taxon>
        <taxon>Ecdysozoa</taxon>
        <taxon>Nematoda</taxon>
        <taxon>Chromadorea</taxon>
        <taxon>Rhabditida</taxon>
        <taxon>Rhabditina</taxon>
        <taxon>Rhabditomorpha</taxon>
        <taxon>Strongyloidea</taxon>
        <taxon>Ancylostomatidae</taxon>
        <taxon>Ancylostomatinae</taxon>
        <taxon>Ancylostoma</taxon>
    </lineage>
</organism>
<evidence type="ECO:0008006" key="4">
    <source>
        <dbReference type="Google" id="ProtNLM"/>
    </source>
</evidence>
<sequence>MTLNTVVKHLMEGTPSTFLYADDVALMVEKSRDSAQDAEMAGGAGKREAEAESQENERHEQYRVVW</sequence>
<dbReference type="EMBL" id="KN728345">
    <property type="protein sequence ID" value="KIH63937.1"/>
    <property type="molecule type" value="Genomic_DNA"/>
</dbReference>
<name>A0A0C2DMU2_9BILA</name>
<evidence type="ECO:0000313" key="3">
    <source>
        <dbReference type="Proteomes" id="UP000054047"/>
    </source>
</evidence>
<reference evidence="2 3" key="1">
    <citation type="submission" date="2013-12" db="EMBL/GenBank/DDBJ databases">
        <title>Draft genome of the parsitic nematode Ancylostoma duodenale.</title>
        <authorList>
            <person name="Mitreva M."/>
        </authorList>
    </citation>
    <scope>NUCLEOTIDE SEQUENCE [LARGE SCALE GENOMIC DNA]</scope>
    <source>
        <strain evidence="2 3">Zhejiang</strain>
    </source>
</reference>
<gene>
    <name evidence="2" type="ORF">ANCDUO_05758</name>
</gene>
<protein>
    <recommendedName>
        <fullName evidence="4">Reverse transcriptase domain-containing protein</fullName>
    </recommendedName>
</protein>
<accession>A0A0C2DMU2</accession>